<evidence type="ECO:0000256" key="1">
    <source>
        <dbReference type="SAM" id="MobiDB-lite"/>
    </source>
</evidence>
<evidence type="ECO:0000313" key="3">
    <source>
        <dbReference type="EMBL" id="GMR48144.1"/>
    </source>
</evidence>
<name>A0AAN5CPQ3_9BILA</name>
<dbReference type="GO" id="GO:0046983">
    <property type="term" value="F:protein dimerization activity"/>
    <property type="evidence" value="ECO:0007669"/>
    <property type="project" value="InterPro"/>
</dbReference>
<protein>
    <recommendedName>
        <fullName evidence="2">BHLH domain-containing protein</fullName>
    </recommendedName>
</protein>
<comment type="caution">
    <text evidence="3">The sequence shown here is derived from an EMBL/GenBank/DDBJ whole genome shotgun (WGS) entry which is preliminary data.</text>
</comment>
<dbReference type="PROSITE" id="PS50888">
    <property type="entry name" value="BHLH"/>
    <property type="match status" value="1"/>
</dbReference>
<gene>
    <name evidence="3" type="ORF">PMAYCL1PPCAC_18339</name>
</gene>
<evidence type="ECO:0000313" key="4">
    <source>
        <dbReference type="Proteomes" id="UP001328107"/>
    </source>
</evidence>
<proteinExistence type="predicted"/>
<dbReference type="Pfam" id="PF00010">
    <property type="entry name" value="HLH"/>
    <property type="match status" value="1"/>
</dbReference>
<dbReference type="SUPFAM" id="SSF47459">
    <property type="entry name" value="HLH, helix-loop-helix DNA-binding domain"/>
    <property type="match status" value="1"/>
</dbReference>
<organism evidence="3 4">
    <name type="scientific">Pristionchus mayeri</name>
    <dbReference type="NCBI Taxonomy" id="1317129"/>
    <lineage>
        <taxon>Eukaryota</taxon>
        <taxon>Metazoa</taxon>
        <taxon>Ecdysozoa</taxon>
        <taxon>Nematoda</taxon>
        <taxon>Chromadorea</taxon>
        <taxon>Rhabditida</taxon>
        <taxon>Rhabditina</taxon>
        <taxon>Diplogasteromorpha</taxon>
        <taxon>Diplogasteroidea</taxon>
        <taxon>Neodiplogasteridae</taxon>
        <taxon>Pristionchus</taxon>
    </lineage>
</organism>
<dbReference type="Proteomes" id="UP001328107">
    <property type="component" value="Unassembled WGS sequence"/>
</dbReference>
<dbReference type="InterPro" id="IPR036638">
    <property type="entry name" value="HLH_DNA-bd_sf"/>
</dbReference>
<feature type="domain" description="BHLH" evidence="2">
    <location>
        <begin position="31"/>
        <end position="99"/>
    </location>
</feature>
<dbReference type="EMBL" id="BTRK01000004">
    <property type="protein sequence ID" value="GMR48144.1"/>
    <property type="molecule type" value="Genomic_DNA"/>
</dbReference>
<dbReference type="Gene3D" id="4.10.280.10">
    <property type="entry name" value="Helix-loop-helix DNA-binding domain"/>
    <property type="match status" value="1"/>
</dbReference>
<evidence type="ECO:0000259" key="2">
    <source>
        <dbReference type="PROSITE" id="PS50888"/>
    </source>
</evidence>
<sequence>MESDPGCSYTPPFPFPSLDRRKDGRGKFLKTATMSKKRLEKLRRERMNECIRRLKEIICRHTTEKERQARAKNNQLWAWEHKWEKADVVELGVELLEETLKRVANNG</sequence>
<accession>A0AAN5CPQ3</accession>
<dbReference type="InterPro" id="IPR011598">
    <property type="entry name" value="bHLH_dom"/>
</dbReference>
<dbReference type="AlphaFoldDB" id="A0AAN5CPQ3"/>
<keyword evidence="4" id="KW-1185">Reference proteome</keyword>
<reference evidence="4" key="1">
    <citation type="submission" date="2022-10" db="EMBL/GenBank/DDBJ databases">
        <title>Genome assembly of Pristionchus species.</title>
        <authorList>
            <person name="Yoshida K."/>
            <person name="Sommer R.J."/>
        </authorList>
    </citation>
    <scope>NUCLEOTIDE SEQUENCE [LARGE SCALE GENOMIC DNA]</scope>
    <source>
        <strain evidence="4">RS5460</strain>
    </source>
</reference>
<feature type="region of interest" description="Disordered" evidence="1">
    <location>
        <begin position="1"/>
        <end position="26"/>
    </location>
</feature>